<keyword evidence="4" id="KW-0732">Signal</keyword>
<evidence type="ECO:0000256" key="2">
    <source>
        <dbReference type="ARBA" id="ARBA00022475"/>
    </source>
</evidence>
<feature type="compositionally biased region" description="Low complexity" evidence="12">
    <location>
        <begin position="1155"/>
        <end position="1171"/>
    </location>
</feature>
<feature type="compositionally biased region" description="Polar residues" evidence="12">
    <location>
        <begin position="976"/>
        <end position="988"/>
    </location>
</feature>
<comment type="caution">
    <text evidence="15">The sequence shown here is derived from an EMBL/GenBank/DDBJ whole genome shotgun (WGS) entry which is preliminary data.</text>
</comment>
<evidence type="ECO:0000256" key="6">
    <source>
        <dbReference type="ARBA" id="ARBA00022837"/>
    </source>
</evidence>
<keyword evidence="6 11" id="KW-0106">Calcium</keyword>
<feature type="domain" description="Cadherin" evidence="14">
    <location>
        <begin position="481"/>
        <end position="590"/>
    </location>
</feature>
<keyword evidence="9 13" id="KW-0472">Membrane</keyword>
<gene>
    <name evidence="15" type="primary">PCDH18</name>
    <name evidence="15" type="ORF">N1851_019866</name>
</gene>
<keyword evidence="3 13" id="KW-0812">Transmembrane</keyword>
<keyword evidence="10" id="KW-0325">Glycoprotein</keyword>
<dbReference type="InterPro" id="IPR015919">
    <property type="entry name" value="Cadherin-like_sf"/>
</dbReference>
<protein>
    <submittedName>
        <fullName evidence="15">Protocadherin-18</fullName>
    </submittedName>
</protein>
<evidence type="ECO:0000256" key="4">
    <source>
        <dbReference type="ARBA" id="ARBA00022729"/>
    </source>
</evidence>
<reference evidence="15" key="1">
    <citation type="journal article" date="2023" name="Front. Mar. Sci.">
        <title>A new Merluccius polli reference genome to investigate the effects of global change in West African waters.</title>
        <authorList>
            <person name="Mateo J.L."/>
            <person name="Blanco-Fernandez C."/>
            <person name="Garcia-Vazquez E."/>
            <person name="Machado-Schiaffino G."/>
        </authorList>
    </citation>
    <scope>NUCLEOTIDE SEQUENCE</scope>
    <source>
        <strain evidence="15">C29</strain>
        <tissue evidence="15">Fin</tissue>
    </source>
</reference>
<feature type="compositionally biased region" description="Gly residues" evidence="12">
    <location>
        <begin position="1019"/>
        <end position="1029"/>
    </location>
</feature>
<evidence type="ECO:0000256" key="12">
    <source>
        <dbReference type="SAM" id="MobiDB-lite"/>
    </source>
</evidence>
<dbReference type="FunFam" id="2.60.40.60:FF:000007">
    <property type="entry name" value="Protocadherin alpha 2"/>
    <property type="match status" value="1"/>
</dbReference>
<feature type="region of interest" description="Disordered" evidence="12">
    <location>
        <begin position="1085"/>
        <end position="1104"/>
    </location>
</feature>
<dbReference type="PANTHER" id="PTHR24028:SF306">
    <property type="entry name" value="PROTOCADHERIN 18B ISOFORM X1"/>
    <property type="match status" value="1"/>
</dbReference>
<evidence type="ECO:0000313" key="15">
    <source>
        <dbReference type="EMBL" id="KAK0142422.1"/>
    </source>
</evidence>
<dbReference type="SMART" id="SM00112">
    <property type="entry name" value="CA"/>
    <property type="match status" value="6"/>
</dbReference>
<proteinExistence type="predicted"/>
<feature type="region of interest" description="Disordered" evidence="12">
    <location>
        <begin position="971"/>
        <end position="1040"/>
    </location>
</feature>
<dbReference type="InterPro" id="IPR050174">
    <property type="entry name" value="Protocadherin/Cadherin-CA"/>
</dbReference>
<dbReference type="FunFam" id="2.60.40.60:FF:000003">
    <property type="entry name" value="Protocadherin alpha 2"/>
    <property type="match status" value="1"/>
</dbReference>
<accession>A0AA47ML81</accession>
<evidence type="ECO:0000256" key="5">
    <source>
        <dbReference type="ARBA" id="ARBA00022737"/>
    </source>
</evidence>
<dbReference type="Proteomes" id="UP001174136">
    <property type="component" value="Unassembled WGS sequence"/>
</dbReference>
<evidence type="ECO:0000313" key="16">
    <source>
        <dbReference type="Proteomes" id="UP001174136"/>
    </source>
</evidence>
<dbReference type="InterPro" id="IPR013164">
    <property type="entry name" value="Cadherin_N"/>
</dbReference>
<feature type="domain" description="Cadherin" evidence="14">
    <location>
        <begin position="262"/>
        <end position="369"/>
    </location>
</feature>
<feature type="compositionally biased region" description="Basic residues" evidence="12">
    <location>
        <begin position="1130"/>
        <end position="1145"/>
    </location>
</feature>
<feature type="domain" description="Cadherin" evidence="14">
    <location>
        <begin position="596"/>
        <end position="700"/>
    </location>
</feature>
<keyword evidence="2" id="KW-1003">Cell membrane</keyword>
<feature type="compositionally biased region" description="Polar residues" evidence="12">
    <location>
        <begin position="1173"/>
        <end position="1183"/>
    </location>
</feature>
<keyword evidence="16" id="KW-1185">Reference proteome</keyword>
<evidence type="ECO:0000256" key="8">
    <source>
        <dbReference type="ARBA" id="ARBA00022989"/>
    </source>
</evidence>
<dbReference type="Pfam" id="PF08266">
    <property type="entry name" value="Cadherin_2"/>
    <property type="match status" value="1"/>
</dbReference>
<name>A0AA47ML81_MERPO</name>
<feature type="domain" description="Cadherin" evidence="14">
    <location>
        <begin position="153"/>
        <end position="261"/>
    </location>
</feature>
<dbReference type="FunFam" id="2.60.40.60:FF:000001">
    <property type="entry name" value="Protocadherin alpha 2"/>
    <property type="match status" value="1"/>
</dbReference>
<dbReference type="CDD" id="cd11304">
    <property type="entry name" value="Cadherin_repeat"/>
    <property type="match status" value="6"/>
</dbReference>
<evidence type="ECO:0000256" key="10">
    <source>
        <dbReference type="ARBA" id="ARBA00023180"/>
    </source>
</evidence>
<dbReference type="Gene3D" id="2.60.40.60">
    <property type="entry name" value="Cadherins"/>
    <property type="match status" value="6"/>
</dbReference>
<dbReference type="PROSITE" id="PS00232">
    <property type="entry name" value="CADHERIN_1"/>
    <property type="match status" value="2"/>
</dbReference>
<dbReference type="GO" id="GO:0007156">
    <property type="term" value="P:homophilic cell adhesion via plasma membrane adhesion molecules"/>
    <property type="evidence" value="ECO:0007669"/>
    <property type="project" value="InterPro"/>
</dbReference>
<feature type="domain" description="Cadherin" evidence="14">
    <location>
        <begin position="384"/>
        <end position="480"/>
    </location>
</feature>
<keyword evidence="7" id="KW-0130">Cell adhesion</keyword>
<feature type="compositionally biased region" description="Basic and acidic residues" evidence="12">
    <location>
        <begin position="884"/>
        <end position="893"/>
    </location>
</feature>
<evidence type="ECO:0000256" key="11">
    <source>
        <dbReference type="PROSITE-ProRule" id="PRU00043"/>
    </source>
</evidence>
<evidence type="ECO:0000256" key="3">
    <source>
        <dbReference type="ARBA" id="ARBA00022692"/>
    </source>
</evidence>
<keyword evidence="8 13" id="KW-1133">Transmembrane helix</keyword>
<evidence type="ECO:0000256" key="13">
    <source>
        <dbReference type="SAM" id="Phobius"/>
    </source>
</evidence>
<feature type="compositionally biased region" description="Low complexity" evidence="12">
    <location>
        <begin position="786"/>
        <end position="802"/>
    </location>
</feature>
<dbReference type="PRINTS" id="PR00205">
    <property type="entry name" value="CADHERIN"/>
</dbReference>
<dbReference type="Pfam" id="PF00028">
    <property type="entry name" value="Cadherin"/>
    <property type="match status" value="5"/>
</dbReference>
<dbReference type="InterPro" id="IPR002126">
    <property type="entry name" value="Cadherin-like_dom"/>
</dbReference>
<dbReference type="EMBL" id="JAOPHQ010003696">
    <property type="protein sequence ID" value="KAK0142422.1"/>
    <property type="molecule type" value="Genomic_DNA"/>
</dbReference>
<organism evidence="15 16">
    <name type="scientific">Merluccius polli</name>
    <name type="common">Benguela hake</name>
    <name type="synonym">Merluccius cadenati</name>
    <dbReference type="NCBI Taxonomy" id="89951"/>
    <lineage>
        <taxon>Eukaryota</taxon>
        <taxon>Metazoa</taxon>
        <taxon>Chordata</taxon>
        <taxon>Craniata</taxon>
        <taxon>Vertebrata</taxon>
        <taxon>Euteleostomi</taxon>
        <taxon>Actinopterygii</taxon>
        <taxon>Neopterygii</taxon>
        <taxon>Teleostei</taxon>
        <taxon>Neoteleostei</taxon>
        <taxon>Acanthomorphata</taxon>
        <taxon>Zeiogadaria</taxon>
        <taxon>Gadariae</taxon>
        <taxon>Gadiformes</taxon>
        <taxon>Gadoidei</taxon>
        <taxon>Merlucciidae</taxon>
        <taxon>Merluccius</taxon>
    </lineage>
</organism>
<dbReference type="GO" id="GO:0005886">
    <property type="term" value="C:plasma membrane"/>
    <property type="evidence" value="ECO:0007669"/>
    <property type="project" value="UniProtKB-SubCell"/>
</dbReference>
<evidence type="ECO:0000256" key="7">
    <source>
        <dbReference type="ARBA" id="ARBA00022889"/>
    </source>
</evidence>
<dbReference type="GO" id="GO:0005509">
    <property type="term" value="F:calcium ion binding"/>
    <property type="evidence" value="ECO:0007669"/>
    <property type="project" value="UniProtKB-UniRule"/>
</dbReference>
<dbReference type="InterPro" id="IPR020894">
    <property type="entry name" value="Cadherin_CS"/>
</dbReference>
<feature type="region of interest" description="Disordered" evidence="12">
    <location>
        <begin position="1115"/>
        <end position="1190"/>
    </location>
</feature>
<feature type="compositionally biased region" description="Acidic residues" evidence="12">
    <location>
        <begin position="1030"/>
        <end position="1039"/>
    </location>
</feature>
<dbReference type="PROSITE" id="PS50268">
    <property type="entry name" value="CADHERIN_2"/>
    <property type="match status" value="6"/>
</dbReference>
<sequence>MLCCQSWWRKMGAQKNQTKGNTFSTALFKILVLFAVLLCVNGKTLKYKVHEEQKVGTVIARLKEDVSGVLSKLPTTLSFRFRAMQRGDTSFLSVREEDGEITIATKIDREKLCEKNLNCSIEFDVVTLPTEYLQLFHVEVEVLDINDNSPHFSRAIIPIEISESASVGTRIPLDGATDPDVGENALHTYSLTTNNFFKIDVRTRTDGAKYAELVVMRELDREVQSSYQLQLTASDNGVPPKCGSTLLKISISDSNDNSPAFDEQAHVIDFLENSPLGTLIIDLNATDPDEGTNGKIVYSFSSHVSPKILETFKINPENGHITLIKKVDYETTSSYELDVQAQDMGPNSIPGLCKIVVKVVDVNDNKPEININLMTPGKEEVAYISEGAPVDTFIALVRVHDSDTGPNGEVTCRLHGHGHFRLQKTYENNYMILTNVSLDREKRSEYSLTVIAEDRGSSSLSTIKHFTVQVLDENDNPPRFEKSRYEVFKSENNSPGAYLMTVVASDPDLGTNGQVTYTVADALVQGSPISTYVTIDPSNGAIYALRSFDHEDVSRIAFTVQARDGGNPPLSANATVLLSVLDENDNPPIIHSPSLRNHTAELRVWKYASPGQLVTAIKATDRDAGANGEVSCAITGGNEDGLFVMDARRCELRTNASLEQVAKEAVDLRVEVQDRGTNRLATAAHFRLSLQENVEVLPALYPTSSSQPTLDLSLIVIISLGAVCALLLIVMVMFATARCSREKKDPRHNYNCRTAESSYQNHPKKPARQIHKGEITLVPTVNGTLPVRAHPRSPSASPAPDRGTFGSRQSHHSRQSLNSLVTISSNHVPEQFALELAHATPPVERVSQLLSMLHQGQYQPRPSFRGNKYTRSYRYALNEMDKFSLKDSGRGDSEAGDSDYEPGRESPMDRLLGEGFSELYAPDGHQHRAHAAMRLCTEECRILGHSDQCWMPPLASPVSSSDYRSNLYIPGEEAHTTGSDPAQENIPQPCSDAGPARTHQSFTTFGKDTEGEEEEGQEGLRGIGGGGEGAEAEEEEEDLCGTTSLLSEMSSVFQRLLPQSLDSYAQVSEGQKATSMSGVGVPITGSLDRKRGHLPGKSSASVHQQGVAAWAANTHFQNPGSNIGPQGRPQHLHHPHHHLHLHHLPHQNGSYHTLKPSTKLSSSQSSNHKGSQAPKNSPQNGGQTHKLHTSHSPLLPAALVSPGVLAQHPPAVSGAIPASVPLLGPSSKWLPAMEEIPENFEEDDFESVLGHLQGKRSDSRNELMDASELVAEINKLLQDVRQS</sequence>
<evidence type="ECO:0000256" key="1">
    <source>
        <dbReference type="ARBA" id="ARBA00004251"/>
    </source>
</evidence>
<dbReference type="FunFam" id="2.60.40.60:FF:000002">
    <property type="entry name" value="Protocadherin alpha 2"/>
    <property type="match status" value="1"/>
</dbReference>
<evidence type="ECO:0000256" key="9">
    <source>
        <dbReference type="ARBA" id="ARBA00023136"/>
    </source>
</evidence>
<comment type="subcellular location">
    <subcellularLocation>
        <location evidence="1">Cell membrane</location>
        <topology evidence="1">Single-pass type I membrane protein</topology>
    </subcellularLocation>
</comment>
<dbReference type="GO" id="GO:0009653">
    <property type="term" value="P:anatomical structure morphogenesis"/>
    <property type="evidence" value="ECO:0007669"/>
    <property type="project" value="UniProtKB-ARBA"/>
</dbReference>
<evidence type="ECO:0000259" key="14">
    <source>
        <dbReference type="PROSITE" id="PS50268"/>
    </source>
</evidence>
<dbReference type="PANTHER" id="PTHR24028">
    <property type="entry name" value="CADHERIN-87A"/>
    <property type="match status" value="1"/>
</dbReference>
<feature type="transmembrane region" description="Helical" evidence="13">
    <location>
        <begin position="712"/>
        <end position="737"/>
    </location>
</feature>
<feature type="domain" description="Cadherin" evidence="14">
    <location>
        <begin position="41"/>
        <end position="152"/>
    </location>
</feature>
<feature type="region of interest" description="Disordered" evidence="12">
    <location>
        <begin position="784"/>
        <end position="816"/>
    </location>
</feature>
<feature type="region of interest" description="Disordered" evidence="12">
    <location>
        <begin position="884"/>
        <end position="907"/>
    </location>
</feature>
<keyword evidence="5" id="KW-0677">Repeat</keyword>
<feature type="compositionally biased region" description="Polar residues" evidence="12">
    <location>
        <begin position="1115"/>
        <end position="1124"/>
    </location>
</feature>
<dbReference type="SUPFAM" id="SSF49313">
    <property type="entry name" value="Cadherin-like"/>
    <property type="match status" value="5"/>
</dbReference>